<dbReference type="Gene3D" id="3.40.50.2300">
    <property type="match status" value="1"/>
</dbReference>
<evidence type="ECO:0000313" key="4">
    <source>
        <dbReference type="Proteomes" id="UP000464214"/>
    </source>
</evidence>
<protein>
    <submittedName>
        <fullName evidence="3">Response regulator</fullName>
    </submittedName>
</protein>
<proteinExistence type="predicted"/>
<organism evidence="3 4">
    <name type="scientific">Nibribacter ruber</name>
    <dbReference type="NCBI Taxonomy" id="2698458"/>
    <lineage>
        <taxon>Bacteria</taxon>
        <taxon>Pseudomonadati</taxon>
        <taxon>Bacteroidota</taxon>
        <taxon>Cytophagia</taxon>
        <taxon>Cytophagales</taxon>
        <taxon>Hymenobacteraceae</taxon>
        <taxon>Nibribacter</taxon>
    </lineage>
</organism>
<evidence type="ECO:0000313" key="3">
    <source>
        <dbReference type="EMBL" id="QHL86129.1"/>
    </source>
</evidence>
<dbReference type="InterPro" id="IPR052893">
    <property type="entry name" value="TCS_response_regulator"/>
</dbReference>
<dbReference type="Proteomes" id="UP000464214">
    <property type="component" value="Chromosome"/>
</dbReference>
<feature type="domain" description="Response regulatory" evidence="2">
    <location>
        <begin position="6"/>
        <end position="131"/>
    </location>
</feature>
<dbReference type="RefSeq" id="WP_160688241.1">
    <property type="nucleotide sequence ID" value="NZ_CP047897.1"/>
</dbReference>
<dbReference type="GO" id="GO:0000160">
    <property type="term" value="P:phosphorelay signal transduction system"/>
    <property type="evidence" value="ECO:0007669"/>
    <property type="project" value="InterPro"/>
</dbReference>
<dbReference type="Pfam" id="PF00072">
    <property type="entry name" value="Response_reg"/>
    <property type="match status" value="1"/>
</dbReference>
<evidence type="ECO:0000259" key="2">
    <source>
        <dbReference type="PROSITE" id="PS50110"/>
    </source>
</evidence>
<dbReference type="KEGG" id="nib:GU926_01170"/>
<dbReference type="AlphaFoldDB" id="A0A6P1NV30"/>
<dbReference type="EMBL" id="CP047897">
    <property type="protein sequence ID" value="QHL86129.1"/>
    <property type="molecule type" value="Genomic_DNA"/>
</dbReference>
<name>A0A6P1NV30_9BACT</name>
<accession>A0A6P1NV30</accession>
<dbReference type="PROSITE" id="PS50110">
    <property type="entry name" value="RESPONSE_REGULATORY"/>
    <property type="match status" value="1"/>
</dbReference>
<dbReference type="CDD" id="cd17557">
    <property type="entry name" value="REC_Rcp-like"/>
    <property type="match status" value="1"/>
</dbReference>
<dbReference type="SMART" id="SM00448">
    <property type="entry name" value="REC"/>
    <property type="match status" value="1"/>
</dbReference>
<dbReference type="InterPro" id="IPR011006">
    <property type="entry name" value="CheY-like_superfamily"/>
</dbReference>
<sequence length="141" mass="15550">MNKNTPILLVEDDPLDVENIKRAFAAQGIENIVHVARTGNEALALLLSQTAEAQSPTPRIILLDLNLPEMGGLEFLQAIRKNPALRSCSVFVMTSSKDEQDVVMAYDLNVAGYIVKPIRNGSFKEAIATLNSFWELIELPN</sequence>
<keyword evidence="1" id="KW-0597">Phosphoprotein</keyword>
<dbReference type="PANTHER" id="PTHR44520">
    <property type="entry name" value="RESPONSE REGULATOR RCP1-RELATED"/>
    <property type="match status" value="1"/>
</dbReference>
<dbReference type="SUPFAM" id="SSF52172">
    <property type="entry name" value="CheY-like"/>
    <property type="match status" value="1"/>
</dbReference>
<reference evidence="3 4" key="1">
    <citation type="submission" date="2020-01" db="EMBL/GenBank/DDBJ databases">
        <authorList>
            <person name="Kim M."/>
        </authorList>
    </citation>
    <scope>NUCLEOTIDE SEQUENCE [LARGE SCALE GENOMIC DNA]</scope>
    <source>
        <strain evidence="3 4">BT10</strain>
    </source>
</reference>
<dbReference type="InterPro" id="IPR001789">
    <property type="entry name" value="Sig_transdc_resp-reg_receiver"/>
</dbReference>
<dbReference type="PANTHER" id="PTHR44520:SF2">
    <property type="entry name" value="RESPONSE REGULATOR RCP1"/>
    <property type="match status" value="1"/>
</dbReference>
<keyword evidence="4" id="KW-1185">Reference proteome</keyword>
<gene>
    <name evidence="3" type="ORF">GU926_01170</name>
</gene>
<evidence type="ECO:0000256" key="1">
    <source>
        <dbReference type="PROSITE-ProRule" id="PRU00169"/>
    </source>
</evidence>
<feature type="modified residue" description="4-aspartylphosphate" evidence="1">
    <location>
        <position position="64"/>
    </location>
</feature>